<dbReference type="Proteomes" id="UP001266305">
    <property type="component" value="Unassembled WGS sequence"/>
</dbReference>
<evidence type="ECO:0000313" key="1">
    <source>
        <dbReference type="EMBL" id="KAK2113863.1"/>
    </source>
</evidence>
<evidence type="ECO:0000313" key="2">
    <source>
        <dbReference type="Proteomes" id="UP001266305"/>
    </source>
</evidence>
<organism evidence="1 2">
    <name type="scientific">Saguinus oedipus</name>
    <name type="common">Cotton-top tamarin</name>
    <name type="synonym">Oedipomidas oedipus</name>
    <dbReference type="NCBI Taxonomy" id="9490"/>
    <lineage>
        <taxon>Eukaryota</taxon>
        <taxon>Metazoa</taxon>
        <taxon>Chordata</taxon>
        <taxon>Craniata</taxon>
        <taxon>Vertebrata</taxon>
        <taxon>Euteleostomi</taxon>
        <taxon>Mammalia</taxon>
        <taxon>Eutheria</taxon>
        <taxon>Euarchontoglires</taxon>
        <taxon>Primates</taxon>
        <taxon>Haplorrhini</taxon>
        <taxon>Platyrrhini</taxon>
        <taxon>Cebidae</taxon>
        <taxon>Callitrichinae</taxon>
        <taxon>Saguinus</taxon>
    </lineage>
</organism>
<protein>
    <submittedName>
        <fullName evidence="1">Uncharacterized protein</fullName>
    </submittedName>
</protein>
<reference evidence="1 2" key="1">
    <citation type="submission" date="2023-05" db="EMBL/GenBank/DDBJ databases">
        <title>B98-5 Cell Line De Novo Hybrid Assembly: An Optical Mapping Approach.</title>
        <authorList>
            <person name="Kananen K."/>
            <person name="Auerbach J.A."/>
            <person name="Kautto E."/>
            <person name="Blachly J.S."/>
        </authorList>
    </citation>
    <scope>NUCLEOTIDE SEQUENCE [LARGE SCALE GENOMIC DNA]</scope>
    <source>
        <strain evidence="1">B95-8</strain>
        <tissue evidence="1">Cell line</tissue>
    </source>
</reference>
<accession>A0ABQ9VWU2</accession>
<name>A0ABQ9VWU2_SAGOE</name>
<gene>
    <name evidence="1" type="ORF">P7K49_008129</name>
</gene>
<proteinExistence type="predicted"/>
<sequence>MALTFSSSDLPSQAFQAEKVRFIFRGVVSDNMECYVVSQRRPLGTEISLDDDIGGSSHDSEPFIRERLKSISALSGPGYVASTSGQEADTCPLIPGHTPVLGGTIGGKQTSHGKKHFTITIAGLIVKQPVIGGNGGQSLQTYVFELLH</sequence>
<dbReference type="EMBL" id="JASSZA010000004">
    <property type="protein sequence ID" value="KAK2113863.1"/>
    <property type="molecule type" value="Genomic_DNA"/>
</dbReference>
<comment type="caution">
    <text evidence="1">The sequence shown here is derived from an EMBL/GenBank/DDBJ whole genome shotgun (WGS) entry which is preliminary data.</text>
</comment>
<keyword evidence="2" id="KW-1185">Reference proteome</keyword>